<feature type="compositionally biased region" description="Basic and acidic residues" evidence="1">
    <location>
        <begin position="352"/>
        <end position="363"/>
    </location>
</feature>
<dbReference type="OrthoDB" id="422106at2759"/>
<gene>
    <name evidence="2" type="ORF">EK21DRAFT_96699</name>
</gene>
<protein>
    <submittedName>
        <fullName evidence="2">Uncharacterized protein</fullName>
    </submittedName>
</protein>
<organism evidence="2 3">
    <name type="scientific">Setomelanomma holmii</name>
    <dbReference type="NCBI Taxonomy" id="210430"/>
    <lineage>
        <taxon>Eukaryota</taxon>
        <taxon>Fungi</taxon>
        <taxon>Dikarya</taxon>
        <taxon>Ascomycota</taxon>
        <taxon>Pezizomycotina</taxon>
        <taxon>Dothideomycetes</taxon>
        <taxon>Pleosporomycetidae</taxon>
        <taxon>Pleosporales</taxon>
        <taxon>Pleosporineae</taxon>
        <taxon>Phaeosphaeriaceae</taxon>
        <taxon>Setomelanomma</taxon>
    </lineage>
</organism>
<evidence type="ECO:0000313" key="2">
    <source>
        <dbReference type="EMBL" id="KAF2035461.1"/>
    </source>
</evidence>
<feature type="compositionally biased region" description="Basic and acidic residues" evidence="1">
    <location>
        <begin position="387"/>
        <end position="397"/>
    </location>
</feature>
<feature type="compositionally biased region" description="Basic and acidic residues" evidence="1">
    <location>
        <begin position="173"/>
        <end position="194"/>
    </location>
</feature>
<feature type="region of interest" description="Disordered" evidence="1">
    <location>
        <begin position="128"/>
        <end position="398"/>
    </location>
</feature>
<feature type="compositionally biased region" description="Basic residues" evidence="1">
    <location>
        <begin position="336"/>
        <end position="351"/>
    </location>
</feature>
<feature type="compositionally biased region" description="Basic and acidic residues" evidence="1">
    <location>
        <begin position="132"/>
        <end position="141"/>
    </location>
</feature>
<dbReference type="EMBL" id="ML978157">
    <property type="protein sequence ID" value="KAF2035461.1"/>
    <property type="molecule type" value="Genomic_DNA"/>
</dbReference>
<keyword evidence="3" id="KW-1185">Reference proteome</keyword>
<proteinExistence type="predicted"/>
<dbReference type="AlphaFoldDB" id="A0A9P4LPV4"/>
<dbReference type="Pfam" id="PF10309">
    <property type="entry name" value="NCBP3"/>
    <property type="match status" value="1"/>
</dbReference>
<sequence length="500" mass="56490">MDTDMMDAGYDIDIDVGASIEAPVQQPQQIIEQEPTPKATNDVPAAYFENLDAQPTKPWPEALNLQGVNDFDPNDPLYYAMEHCGSEPRVKQLRWVSDSSVNLEFYSAEDAAAALVLLSHKSENPNSLALQDSRRAKDYSKKPNSILKIRETNSGDQKPKGAATRSTYYQRNPDIRGNREREPRKRPPPKRDFLDYGEEDEDRRDRRRRRQSSSGDESMGEDSGVERRRNNYRNDRDTRGRGGRPRNDRESGSFRGDRNAGRLRDDRESGRLGADVDSYRPGTRRCVRPTGWKTKLTNLSPRESHFGRLRGRSASPTSEDGDGRFGFAEDSTNVRSRYRSRSRSRNSRRRREPSGDRWTHDRANYGTSGARWPKDTSFDSSPMGNHRRSDAMDETRKGGSLLERMTKNGRPVVPQTRSLADRITRDDDDDSSYGRLKGDDSEPAFNDFSEPKPRRNLVDRISRDTDINIRGRGEEGINIRGTAGNGSAGGINIRGVASGA</sequence>
<evidence type="ECO:0000313" key="3">
    <source>
        <dbReference type="Proteomes" id="UP000799777"/>
    </source>
</evidence>
<feature type="compositionally biased region" description="Basic and acidic residues" evidence="1">
    <location>
        <begin position="224"/>
        <end position="270"/>
    </location>
</feature>
<dbReference type="GO" id="GO:0003729">
    <property type="term" value="F:mRNA binding"/>
    <property type="evidence" value="ECO:0007669"/>
    <property type="project" value="InterPro"/>
</dbReference>
<comment type="caution">
    <text evidence="2">The sequence shown here is derived from an EMBL/GenBank/DDBJ whole genome shotgun (WGS) entry which is preliminary data.</text>
</comment>
<evidence type="ECO:0000256" key="1">
    <source>
        <dbReference type="SAM" id="MobiDB-lite"/>
    </source>
</evidence>
<accession>A0A9P4LPV4</accession>
<feature type="compositionally biased region" description="Basic and acidic residues" evidence="1">
    <location>
        <begin position="148"/>
        <end position="159"/>
    </location>
</feature>
<dbReference type="Proteomes" id="UP000799777">
    <property type="component" value="Unassembled WGS sequence"/>
</dbReference>
<name>A0A9P4LPV4_9PLEO</name>
<feature type="region of interest" description="Disordered" evidence="1">
    <location>
        <begin position="412"/>
        <end position="455"/>
    </location>
</feature>
<dbReference type="GO" id="GO:0000340">
    <property type="term" value="F:RNA 7-methylguanosine cap binding"/>
    <property type="evidence" value="ECO:0007669"/>
    <property type="project" value="InterPro"/>
</dbReference>
<reference evidence="2" key="1">
    <citation type="journal article" date="2020" name="Stud. Mycol.">
        <title>101 Dothideomycetes genomes: a test case for predicting lifestyles and emergence of pathogens.</title>
        <authorList>
            <person name="Haridas S."/>
            <person name="Albert R."/>
            <person name="Binder M."/>
            <person name="Bloem J."/>
            <person name="Labutti K."/>
            <person name="Salamov A."/>
            <person name="Andreopoulos B."/>
            <person name="Baker S."/>
            <person name="Barry K."/>
            <person name="Bills G."/>
            <person name="Bluhm B."/>
            <person name="Cannon C."/>
            <person name="Castanera R."/>
            <person name="Culley D."/>
            <person name="Daum C."/>
            <person name="Ezra D."/>
            <person name="Gonzalez J."/>
            <person name="Henrissat B."/>
            <person name="Kuo A."/>
            <person name="Liang C."/>
            <person name="Lipzen A."/>
            <person name="Lutzoni F."/>
            <person name="Magnuson J."/>
            <person name="Mondo S."/>
            <person name="Nolan M."/>
            <person name="Ohm R."/>
            <person name="Pangilinan J."/>
            <person name="Park H.-J."/>
            <person name="Ramirez L."/>
            <person name="Alfaro M."/>
            <person name="Sun H."/>
            <person name="Tritt A."/>
            <person name="Yoshinaga Y."/>
            <person name="Zwiers L.-H."/>
            <person name="Turgeon B."/>
            <person name="Goodwin S."/>
            <person name="Spatafora J."/>
            <person name="Crous P."/>
            <person name="Grigoriev I."/>
        </authorList>
    </citation>
    <scope>NUCLEOTIDE SEQUENCE</scope>
    <source>
        <strain evidence="2">CBS 110217</strain>
    </source>
</reference>
<dbReference type="InterPro" id="IPR019416">
    <property type="entry name" value="NCBP3"/>
</dbReference>